<accession>A0ABV8DWY3</accession>
<feature type="compositionally biased region" description="Low complexity" evidence="1">
    <location>
        <begin position="150"/>
        <end position="165"/>
    </location>
</feature>
<comment type="caution">
    <text evidence="2">The sequence shown here is derived from an EMBL/GenBank/DDBJ whole genome shotgun (WGS) entry which is preliminary data.</text>
</comment>
<sequence length="165" mass="17817">MDRGVRMTPPPHGGATEHGLGRARADADGRQPFAAPTRTPRLRLRDRDDPSERVDGAWWPRTGNLTSELHDLIAVLTPRLGPTLRVAFDWNALSLSQRSIDAPDGIEVDGPLPDQPAGVMYVFGSDEQRLRLLVIDPATEAERATARLNSASGASPSARPAAQRG</sequence>
<dbReference type="RefSeq" id="WP_378614218.1">
    <property type="nucleotide sequence ID" value="NZ_JBHSAX010000017.1"/>
</dbReference>
<dbReference type="EMBL" id="JBHSAX010000017">
    <property type="protein sequence ID" value="MFC3964463.1"/>
    <property type="molecule type" value="Genomic_DNA"/>
</dbReference>
<dbReference type="InterPro" id="IPR046036">
    <property type="entry name" value="DUF5994"/>
</dbReference>
<gene>
    <name evidence="2" type="ORF">ACFO0B_20970</name>
</gene>
<proteinExistence type="predicted"/>
<feature type="compositionally biased region" description="Basic and acidic residues" evidence="1">
    <location>
        <begin position="19"/>
        <end position="29"/>
    </location>
</feature>
<evidence type="ECO:0000313" key="2">
    <source>
        <dbReference type="EMBL" id="MFC3964463.1"/>
    </source>
</evidence>
<organism evidence="2 3">
    <name type="scientific">Nocardia jiangsuensis</name>
    <dbReference type="NCBI Taxonomy" id="1691563"/>
    <lineage>
        <taxon>Bacteria</taxon>
        <taxon>Bacillati</taxon>
        <taxon>Actinomycetota</taxon>
        <taxon>Actinomycetes</taxon>
        <taxon>Mycobacteriales</taxon>
        <taxon>Nocardiaceae</taxon>
        <taxon>Nocardia</taxon>
    </lineage>
</organism>
<feature type="region of interest" description="Disordered" evidence="1">
    <location>
        <begin position="145"/>
        <end position="165"/>
    </location>
</feature>
<evidence type="ECO:0000256" key="1">
    <source>
        <dbReference type="SAM" id="MobiDB-lite"/>
    </source>
</evidence>
<protein>
    <submittedName>
        <fullName evidence="2">DUF5994 family protein</fullName>
    </submittedName>
</protein>
<keyword evidence="3" id="KW-1185">Reference proteome</keyword>
<dbReference type="Proteomes" id="UP001595696">
    <property type="component" value="Unassembled WGS sequence"/>
</dbReference>
<feature type="compositionally biased region" description="Basic and acidic residues" evidence="1">
    <location>
        <begin position="43"/>
        <end position="55"/>
    </location>
</feature>
<name>A0ABV8DWY3_9NOCA</name>
<reference evidence="3" key="1">
    <citation type="journal article" date="2019" name="Int. J. Syst. Evol. Microbiol.">
        <title>The Global Catalogue of Microorganisms (GCM) 10K type strain sequencing project: providing services to taxonomists for standard genome sequencing and annotation.</title>
        <authorList>
            <consortium name="The Broad Institute Genomics Platform"/>
            <consortium name="The Broad Institute Genome Sequencing Center for Infectious Disease"/>
            <person name="Wu L."/>
            <person name="Ma J."/>
        </authorList>
    </citation>
    <scope>NUCLEOTIDE SEQUENCE [LARGE SCALE GENOMIC DNA]</scope>
    <source>
        <strain evidence="3">CGMCC 4.7330</strain>
    </source>
</reference>
<dbReference type="Pfam" id="PF19457">
    <property type="entry name" value="DUF5994"/>
    <property type="match status" value="1"/>
</dbReference>
<feature type="region of interest" description="Disordered" evidence="1">
    <location>
        <begin position="1"/>
        <end position="55"/>
    </location>
</feature>
<evidence type="ECO:0000313" key="3">
    <source>
        <dbReference type="Proteomes" id="UP001595696"/>
    </source>
</evidence>